<name>Q6ZIK3_ORYSJ</name>
<gene>
    <name evidence="2" type="primary">OJ1111_E07.22</name>
</gene>
<evidence type="ECO:0000313" key="2">
    <source>
        <dbReference type="EMBL" id="BAD07526.1"/>
    </source>
</evidence>
<protein>
    <submittedName>
        <fullName evidence="2">Uncharacterized protein</fullName>
    </submittedName>
</protein>
<organism evidence="2 3">
    <name type="scientific">Oryza sativa subsp. japonica</name>
    <name type="common">Rice</name>
    <dbReference type="NCBI Taxonomy" id="39947"/>
    <lineage>
        <taxon>Eukaryota</taxon>
        <taxon>Viridiplantae</taxon>
        <taxon>Streptophyta</taxon>
        <taxon>Embryophyta</taxon>
        <taxon>Tracheophyta</taxon>
        <taxon>Spermatophyta</taxon>
        <taxon>Magnoliopsida</taxon>
        <taxon>Liliopsida</taxon>
        <taxon>Poales</taxon>
        <taxon>Poaceae</taxon>
        <taxon>BOP clade</taxon>
        <taxon>Oryzoideae</taxon>
        <taxon>Oryzeae</taxon>
        <taxon>Oryzinae</taxon>
        <taxon>Oryza</taxon>
        <taxon>Oryza sativa</taxon>
    </lineage>
</organism>
<reference evidence="3" key="1">
    <citation type="journal article" date="2005" name="Nature">
        <title>The map-based sequence of the rice genome.</title>
        <authorList>
            <consortium name="International rice genome sequencing project (IRGSP)"/>
            <person name="Matsumoto T."/>
            <person name="Wu J."/>
            <person name="Kanamori H."/>
            <person name="Katayose Y."/>
            <person name="Fujisawa M."/>
            <person name="Namiki N."/>
            <person name="Mizuno H."/>
            <person name="Yamamoto K."/>
            <person name="Antonio B.A."/>
            <person name="Baba T."/>
            <person name="Sakata K."/>
            <person name="Nagamura Y."/>
            <person name="Aoki H."/>
            <person name="Arikawa K."/>
            <person name="Arita K."/>
            <person name="Bito T."/>
            <person name="Chiden Y."/>
            <person name="Fujitsuka N."/>
            <person name="Fukunaka R."/>
            <person name="Hamada M."/>
            <person name="Harada C."/>
            <person name="Hayashi A."/>
            <person name="Hijishita S."/>
            <person name="Honda M."/>
            <person name="Hosokawa S."/>
            <person name="Ichikawa Y."/>
            <person name="Idonuma A."/>
            <person name="Iijima M."/>
            <person name="Ikeda M."/>
            <person name="Ikeno M."/>
            <person name="Ito K."/>
            <person name="Ito S."/>
            <person name="Ito T."/>
            <person name="Ito Y."/>
            <person name="Ito Y."/>
            <person name="Iwabuchi A."/>
            <person name="Kamiya K."/>
            <person name="Karasawa W."/>
            <person name="Kurita K."/>
            <person name="Katagiri S."/>
            <person name="Kikuta A."/>
            <person name="Kobayashi H."/>
            <person name="Kobayashi N."/>
            <person name="Machita K."/>
            <person name="Maehara T."/>
            <person name="Masukawa M."/>
            <person name="Mizubayashi T."/>
            <person name="Mukai Y."/>
            <person name="Nagasaki H."/>
            <person name="Nagata Y."/>
            <person name="Naito S."/>
            <person name="Nakashima M."/>
            <person name="Nakama Y."/>
            <person name="Nakamichi Y."/>
            <person name="Nakamura M."/>
            <person name="Meguro A."/>
            <person name="Negishi M."/>
            <person name="Ohta I."/>
            <person name="Ohta T."/>
            <person name="Okamoto M."/>
            <person name="Ono N."/>
            <person name="Saji S."/>
            <person name="Sakaguchi M."/>
            <person name="Sakai K."/>
            <person name="Shibata M."/>
            <person name="Shimokawa T."/>
            <person name="Song J."/>
            <person name="Takazaki Y."/>
            <person name="Terasawa K."/>
            <person name="Tsugane M."/>
            <person name="Tsuji K."/>
            <person name="Ueda S."/>
            <person name="Waki K."/>
            <person name="Yamagata H."/>
            <person name="Yamamoto M."/>
            <person name="Yamamoto S."/>
            <person name="Yamane H."/>
            <person name="Yoshiki S."/>
            <person name="Yoshihara R."/>
            <person name="Yukawa K."/>
            <person name="Zhong H."/>
            <person name="Yano M."/>
            <person name="Yuan Q."/>
            <person name="Ouyang S."/>
            <person name="Liu J."/>
            <person name="Jones K.M."/>
            <person name="Gansberger K."/>
            <person name="Moffat K."/>
            <person name="Hill J."/>
            <person name="Bera J."/>
            <person name="Fadrosh D."/>
            <person name="Jin S."/>
            <person name="Johri S."/>
            <person name="Kim M."/>
            <person name="Overton L."/>
            <person name="Reardon M."/>
            <person name="Tsitrin T."/>
            <person name="Vuong H."/>
            <person name="Weaver B."/>
            <person name="Ciecko A."/>
            <person name="Tallon L."/>
            <person name="Jackson J."/>
            <person name="Pai G."/>
            <person name="Aken S.V."/>
            <person name="Utterback T."/>
            <person name="Reidmuller S."/>
            <person name="Feldblyum T."/>
            <person name="Hsiao J."/>
            <person name="Zismann V."/>
            <person name="Iobst S."/>
            <person name="de Vazeille A.R."/>
            <person name="Buell C.R."/>
            <person name="Ying K."/>
            <person name="Li Y."/>
            <person name="Lu T."/>
            <person name="Huang Y."/>
            <person name="Zhao Q."/>
            <person name="Feng Q."/>
            <person name="Zhang L."/>
            <person name="Zhu J."/>
            <person name="Weng Q."/>
            <person name="Mu J."/>
            <person name="Lu Y."/>
            <person name="Fan D."/>
            <person name="Liu Y."/>
            <person name="Guan J."/>
            <person name="Zhang Y."/>
            <person name="Yu S."/>
            <person name="Liu X."/>
            <person name="Zhang Y."/>
            <person name="Hong G."/>
            <person name="Han B."/>
            <person name="Choisne N."/>
            <person name="Demange N."/>
            <person name="Orjeda G."/>
            <person name="Samain S."/>
            <person name="Cattolico L."/>
            <person name="Pelletier E."/>
            <person name="Couloux A."/>
            <person name="Segurens B."/>
            <person name="Wincker P."/>
            <person name="D'Hont A."/>
            <person name="Scarpelli C."/>
            <person name="Weissenbach J."/>
            <person name="Salanoubat M."/>
            <person name="Quetier F."/>
            <person name="Yu Y."/>
            <person name="Kim H.R."/>
            <person name="Rambo T."/>
            <person name="Currie J."/>
            <person name="Collura K."/>
            <person name="Luo M."/>
            <person name="Yang T."/>
            <person name="Ammiraju J.S.S."/>
            <person name="Engler F."/>
            <person name="Soderlund C."/>
            <person name="Wing R.A."/>
            <person name="Palmer L.E."/>
            <person name="de la Bastide M."/>
            <person name="Spiegel L."/>
            <person name="Nascimento L."/>
            <person name="Zutavern T."/>
            <person name="O'Shaughnessy A."/>
            <person name="Dike S."/>
            <person name="Dedhia N."/>
            <person name="Preston R."/>
            <person name="Balija V."/>
            <person name="McCombie W.R."/>
            <person name="Chow T."/>
            <person name="Chen H."/>
            <person name="Chung M."/>
            <person name="Chen C."/>
            <person name="Shaw J."/>
            <person name="Wu H."/>
            <person name="Hsiao K."/>
            <person name="Chao Y."/>
            <person name="Chu M."/>
            <person name="Cheng C."/>
            <person name="Hour A."/>
            <person name="Lee P."/>
            <person name="Lin S."/>
            <person name="Lin Y."/>
            <person name="Liou J."/>
            <person name="Liu S."/>
            <person name="Hsing Y."/>
            <person name="Raghuvanshi S."/>
            <person name="Mohanty A."/>
            <person name="Bharti A.K."/>
            <person name="Gaur A."/>
            <person name="Gupta V."/>
            <person name="Kumar D."/>
            <person name="Ravi V."/>
            <person name="Vij S."/>
            <person name="Kapur A."/>
            <person name="Khurana P."/>
            <person name="Khurana P."/>
            <person name="Khurana J.P."/>
            <person name="Tyagi A.K."/>
            <person name="Gaikwad K."/>
            <person name="Singh A."/>
            <person name="Dalal V."/>
            <person name="Srivastava S."/>
            <person name="Dixit A."/>
            <person name="Pal A.K."/>
            <person name="Ghazi I.A."/>
            <person name="Yadav M."/>
            <person name="Pandit A."/>
            <person name="Bhargava A."/>
            <person name="Sureshbabu K."/>
            <person name="Batra K."/>
            <person name="Sharma T.R."/>
            <person name="Mohapatra T."/>
            <person name="Singh N.K."/>
            <person name="Messing J."/>
            <person name="Nelson A.B."/>
            <person name="Fuks G."/>
            <person name="Kavchok S."/>
            <person name="Keizer G."/>
            <person name="Linton E."/>
            <person name="Llaca V."/>
            <person name="Song R."/>
            <person name="Tanyolac B."/>
            <person name="Young S."/>
            <person name="Ho-Il K."/>
            <person name="Hahn J.H."/>
            <person name="Sangsakoo G."/>
            <person name="Vanavichit A."/>
            <person name="de Mattos Luiz.A.T."/>
            <person name="Zimmer P.D."/>
            <person name="Malone G."/>
            <person name="Dellagostin O."/>
            <person name="de Oliveira A.C."/>
            <person name="Bevan M."/>
            <person name="Bancroft I."/>
            <person name="Minx P."/>
            <person name="Cordum H."/>
            <person name="Wilson R."/>
            <person name="Cheng Z."/>
            <person name="Jin W."/>
            <person name="Jiang J."/>
            <person name="Leong S.A."/>
            <person name="Iwama H."/>
            <person name="Gojobori T."/>
            <person name="Itoh T."/>
            <person name="Niimura Y."/>
            <person name="Fujii Y."/>
            <person name="Habara T."/>
            <person name="Sakai H."/>
            <person name="Sato Y."/>
            <person name="Wilson G."/>
            <person name="Kumar K."/>
            <person name="McCouch S."/>
            <person name="Juretic N."/>
            <person name="Hoen D."/>
            <person name="Wright S."/>
            <person name="Bruskiewich R."/>
            <person name="Bureau T."/>
            <person name="Miyao A."/>
            <person name="Hirochika H."/>
            <person name="Nishikawa T."/>
            <person name="Kadowaki K."/>
            <person name="Sugiura M."/>
            <person name="Burr B."/>
            <person name="Sasaki T."/>
        </authorList>
    </citation>
    <scope>NUCLEOTIDE SEQUENCE [LARGE SCALE GENOMIC DNA]</scope>
    <source>
        <strain evidence="3">cv. Nipponbare</strain>
    </source>
</reference>
<feature type="compositionally biased region" description="Low complexity" evidence="1">
    <location>
        <begin position="71"/>
        <end position="97"/>
    </location>
</feature>
<dbReference type="Proteomes" id="UP000000763">
    <property type="component" value="Chromosome 2"/>
</dbReference>
<accession>Q6ZIK3</accession>
<dbReference type="EMBL" id="AP003994">
    <property type="protein sequence ID" value="BAD07526.1"/>
    <property type="molecule type" value="Genomic_DNA"/>
</dbReference>
<feature type="compositionally biased region" description="Gly residues" evidence="1">
    <location>
        <begin position="41"/>
        <end position="62"/>
    </location>
</feature>
<reference evidence="3" key="2">
    <citation type="journal article" date="2008" name="Nucleic Acids Res.">
        <title>The rice annotation project database (RAP-DB): 2008 update.</title>
        <authorList>
            <consortium name="The rice annotation project (RAP)"/>
        </authorList>
    </citation>
    <scope>GENOME REANNOTATION</scope>
    <source>
        <strain evidence="3">cv. Nipponbare</strain>
    </source>
</reference>
<proteinExistence type="predicted"/>
<sequence length="156" mass="15332">MLPLQDQSPPVASAGGQPAGHRLLHTGGRASGCDGRAGAAAPGGSGGGRPSGCGRRAGGRGSRAGRPPPCGLARRPAGRAGAAPGRAGATAGRPSSRGGREDVDPYSTTFLPNFSTNVGWLGGDGVEGGGRGEGVREGWRCHHGPCTLRSATDMAT</sequence>
<feature type="region of interest" description="Disordered" evidence="1">
    <location>
        <begin position="1"/>
        <end position="139"/>
    </location>
</feature>
<feature type="compositionally biased region" description="Gly residues" evidence="1">
    <location>
        <begin position="120"/>
        <end position="132"/>
    </location>
</feature>
<dbReference type="AlphaFoldDB" id="Q6ZIK3"/>
<feature type="compositionally biased region" description="Polar residues" evidence="1">
    <location>
        <begin position="106"/>
        <end position="117"/>
    </location>
</feature>
<evidence type="ECO:0000256" key="1">
    <source>
        <dbReference type="SAM" id="MobiDB-lite"/>
    </source>
</evidence>
<feature type="compositionally biased region" description="Polar residues" evidence="1">
    <location>
        <begin position="1"/>
        <end position="10"/>
    </location>
</feature>
<evidence type="ECO:0000313" key="3">
    <source>
        <dbReference type="Proteomes" id="UP000000763"/>
    </source>
</evidence>